<dbReference type="PROSITE" id="PS00951">
    <property type="entry name" value="ER_LUMEN_RECEPTOR_1"/>
    <property type="match status" value="1"/>
</dbReference>
<dbReference type="Ensembl" id="ENSRNOT00000167024.1">
    <property type="protein sequence ID" value="ENSRNOP00000099503.1"/>
    <property type="gene ID" value="ENSRNOG00000001083.9"/>
</dbReference>
<sequence>MNIFRLTGDLSHLAAIVILLLKIWKTRSCAGISGKSQLLFALVFTTRYLDLFTSFISLYNTSMKLIYIACSYATVYLIYMKFKATYDGNHDTFRVEFLVVPVGGLSFLVNHDFSPLEILWTFSIYLESVAILPQLFMISKTGEAETITTHYLFFLGLYRALYLVNWIWRFYFEGFFDLIAVVAGVVQTILYCDFFYLYITKGKEAQPASVSAKDRQQPLPFRVLRQGLTMAKARDAQCGEADTASSVAAAHWWLFKDAERRDQEASVYCILPYLFYYYVQRFFYTKKLNAVLINSVCR</sequence>
<dbReference type="GeneTree" id="ENSGT00390000004010"/>
<feature type="transmembrane region" description="Helical" evidence="14">
    <location>
        <begin position="119"/>
        <end position="139"/>
    </location>
</feature>
<keyword evidence="5 14" id="KW-0813">Transport</keyword>
<evidence type="ECO:0000313" key="15">
    <source>
        <dbReference type="Ensembl" id="ENSRNOP00000099503.1"/>
    </source>
</evidence>
<reference evidence="15" key="1">
    <citation type="submission" date="2024-01" db="EMBL/GenBank/DDBJ databases">
        <title>GRCr8: a new rat reference genome assembly contstructed from accurate long reads and long range scaffolding.</title>
        <authorList>
            <person name="Doris P.A."/>
            <person name="Kalbfleisch T."/>
            <person name="Li K."/>
            <person name="Howe K."/>
            <person name="Wood J."/>
        </authorList>
    </citation>
    <scope>NUCLEOTIDE SEQUENCE [LARGE SCALE GENOMIC DNA]</scope>
    <source>
        <strain evidence="15">Brown Norway</strain>
    </source>
</reference>
<feature type="transmembrane region" description="Helical" evidence="14">
    <location>
        <begin position="65"/>
        <end position="82"/>
    </location>
</feature>
<keyword evidence="10 14" id="KW-1133">Transmembrane helix</keyword>
<dbReference type="Proteomes" id="UP000002494">
    <property type="component" value="Chromosome 12"/>
</dbReference>
<keyword evidence="13" id="KW-0968">Cytoplasmic vesicle</keyword>
<evidence type="ECO:0000256" key="11">
    <source>
        <dbReference type="ARBA" id="ARBA00023136"/>
    </source>
</evidence>
<gene>
    <name evidence="15" type="primary">Kdelr2</name>
</gene>
<reference evidence="15" key="2">
    <citation type="submission" date="2025-08" db="UniProtKB">
        <authorList>
            <consortium name="Ensembl"/>
        </authorList>
    </citation>
    <scope>IDENTIFICATION</scope>
    <source>
        <strain evidence="15">Brown Norway</strain>
    </source>
</reference>
<protein>
    <recommendedName>
        <fullName evidence="14">ER lumen protein-retaining receptor</fullName>
    </recommendedName>
</protein>
<evidence type="ECO:0000256" key="13">
    <source>
        <dbReference type="ARBA" id="ARBA00023329"/>
    </source>
</evidence>
<keyword evidence="12 14" id="KW-0675">Receptor</keyword>
<keyword evidence="9 14" id="KW-0653">Protein transport</keyword>
<reference evidence="15" key="3">
    <citation type="submission" date="2025-09" db="UniProtKB">
        <authorList>
            <consortium name="Ensembl"/>
        </authorList>
    </citation>
    <scope>IDENTIFICATION</scope>
    <source>
        <strain evidence="15">Brown Norway</strain>
    </source>
</reference>
<feature type="transmembrane region" description="Helical" evidence="14">
    <location>
        <begin position="178"/>
        <end position="199"/>
    </location>
</feature>
<evidence type="ECO:0007829" key="17">
    <source>
        <dbReference type="PeptideAtlas" id="A0ABK0L914"/>
    </source>
</evidence>
<dbReference type="PRINTS" id="PR00660">
    <property type="entry name" value="ERLUMENR"/>
</dbReference>
<evidence type="ECO:0000256" key="14">
    <source>
        <dbReference type="RuleBase" id="RU000634"/>
    </source>
</evidence>
<evidence type="ECO:0000256" key="5">
    <source>
        <dbReference type="ARBA" id="ARBA00022448"/>
    </source>
</evidence>
<dbReference type="Pfam" id="PF00810">
    <property type="entry name" value="ER_lumen_recept"/>
    <property type="match status" value="1"/>
</dbReference>
<evidence type="ECO:0000313" key="16">
    <source>
        <dbReference type="Proteomes" id="UP000002494"/>
    </source>
</evidence>
<evidence type="ECO:0000256" key="6">
    <source>
        <dbReference type="ARBA" id="ARBA00022692"/>
    </source>
</evidence>
<dbReference type="InterPro" id="IPR000133">
    <property type="entry name" value="ER_ret_rcpt"/>
</dbReference>
<evidence type="ECO:0000256" key="10">
    <source>
        <dbReference type="ARBA" id="ARBA00022989"/>
    </source>
</evidence>
<comment type="caution">
    <text evidence="14">Lacks conserved residue(s) required for the propagation of feature annotation.</text>
</comment>
<keyword evidence="17" id="KW-1267">Proteomics identification</keyword>
<comment type="similarity">
    <text evidence="4 14">Belongs to the ERD2 family.</text>
</comment>
<keyword evidence="7 14" id="KW-0256">Endoplasmic reticulum</keyword>
<keyword evidence="8" id="KW-0931">ER-Golgi transport</keyword>
<proteinExistence type="evidence at protein level"/>
<organism evidence="15 16">
    <name type="scientific">Rattus norvegicus</name>
    <name type="common">Rat</name>
    <dbReference type="NCBI Taxonomy" id="10116"/>
    <lineage>
        <taxon>Eukaryota</taxon>
        <taxon>Metazoa</taxon>
        <taxon>Chordata</taxon>
        <taxon>Craniata</taxon>
        <taxon>Vertebrata</taxon>
        <taxon>Euteleostomi</taxon>
        <taxon>Mammalia</taxon>
        <taxon>Eutheria</taxon>
        <taxon>Euarchontoglires</taxon>
        <taxon>Glires</taxon>
        <taxon>Rodentia</taxon>
        <taxon>Myomorpha</taxon>
        <taxon>Muroidea</taxon>
        <taxon>Muridae</taxon>
        <taxon>Murinae</taxon>
        <taxon>Rattus</taxon>
    </lineage>
</organism>
<comment type="subcellular location">
    <subcellularLocation>
        <location evidence="1">Cytoplasmic vesicle</location>
        <location evidence="1">COPI-coated vesicle membrane</location>
        <topology evidence="1">Multi-pass membrane protein</topology>
    </subcellularLocation>
    <subcellularLocation>
        <location evidence="2 14">Endoplasmic reticulum membrane</location>
        <topology evidence="2 14">Multi-pass membrane protein</topology>
    </subcellularLocation>
    <subcellularLocation>
        <location evidence="3">Golgi apparatus membrane</location>
        <topology evidence="3">Multi-pass membrane protein</topology>
    </subcellularLocation>
</comment>
<dbReference type="RGD" id="1304618">
    <property type="gene designation" value="Kdelr2"/>
</dbReference>
<evidence type="ECO:0000256" key="4">
    <source>
        <dbReference type="ARBA" id="ARBA00010120"/>
    </source>
</evidence>
<keyword evidence="16" id="KW-1185">Reference proteome</keyword>
<evidence type="ECO:0000256" key="8">
    <source>
        <dbReference type="ARBA" id="ARBA00022892"/>
    </source>
</evidence>
<feature type="transmembrane region" description="Helical" evidence="14">
    <location>
        <begin position="151"/>
        <end position="172"/>
    </location>
</feature>
<evidence type="ECO:0000256" key="9">
    <source>
        <dbReference type="ARBA" id="ARBA00022927"/>
    </source>
</evidence>
<keyword evidence="6 14" id="KW-0812">Transmembrane</keyword>
<name>A0ABK0L914_RAT</name>
<dbReference type="PANTHER" id="PTHR10585">
    <property type="entry name" value="ER LUMEN PROTEIN RETAINING RECEPTOR"/>
    <property type="match status" value="1"/>
</dbReference>
<evidence type="ECO:0000256" key="2">
    <source>
        <dbReference type="ARBA" id="ARBA00004477"/>
    </source>
</evidence>
<evidence type="ECO:0000256" key="12">
    <source>
        <dbReference type="ARBA" id="ARBA00023170"/>
    </source>
</evidence>
<keyword evidence="11 14" id="KW-0472">Membrane</keyword>
<accession>A0ABK0L914</accession>
<evidence type="ECO:0000256" key="1">
    <source>
        <dbReference type="ARBA" id="ARBA00004129"/>
    </source>
</evidence>
<dbReference type="PROSITE" id="PS00952">
    <property type="entry name" value="ER_LUMEN_RECEPTOR_2"/>
    <property type="match status" value="1"/>
</dbReference>
<evidence type="ECO:0000256" key="3">
    <source>
        <dbReference type="ARBA" id="ARBA00004653"/>
    </source>
</evidence>
<evidence type="ECO:0000256" key="7">
    <source>
        <dbReference type="ARBA" id="ARBA00022824"/>
    </source>
</evidence>